<name>A0A2K1JZT4_PHYPA</name>
<protein>
    <submittedName>
        <fullName evidence="1 2">Uncharacterized protein</fullName>
    </submittedName>
</protein>
<sequence>MQMANNVEEVAVGCRLSTSSNFSGPMRTKTNPRCKQPFMIDDADVWAPWEAPSLQKRWFWNLTRVVSLPHVRAKVCQRQPGIIHHSFRFLVLLTRH</sequence>
<organism evidence="1">
    <name type="scientific">Physcomitrium patens</name>
    <name type="common">Spreading-leaved earth moss</name>
    <name type="synonym">Physcomitrella patens</name>
    <dbReference type="NCBI Taxonomy" id="3218"/>
    <lineage>
        <taxon>Eukaryota</taxon>
        <taxon>Viridiplantae</taxon>
        <taxon>Streptophyta</taxon>
        <taxon>Embryophyta</taxon>
        <taxon>Bryophyta</taxon>
        <taxon>Bryophytina</taxon>
        <taxon>Bryopsida</taxon>
        <taxon>Funariidae</taxon>
        <taxon>Funariales</taxon>
        <taxon>Funariaceae</taxon>
        <taxon>Physcomitrium</taxon>
    </lineage>
</organism>
<accession>A0A2K1JZT4</accession>
<reference evidence="2" key="3">
    <citation type="submission" date="2020-12" db="UniProtKB">
        <authorList>
            <consortium name="EnsemblPlants"/>
        </authorList>
    </citation>
    <scope>IDENTIFICATION</scope>
</reference>
<dbReference type="PaxDb" id="3218-PP1S67_185V6.1"/>
<dbReference type="InParanoid" id="A0A2K1JZT4"/>
<proteinExistence type="predicted"/>
<evidence type="ECO:0000313" key="2">
    <source>
        <dbReference type="EnsemblPlants" id="PAC:32901027.CDS.1"/>
    </source>
</evidence>
<evidence type="ECO:0000313" key="1">
    <source>
        <dbReference type="EMBL" id="PNR47036.1"/>
    </source>
</evidence>
<reference evidence="1 3" key="2">
    <citation type="journal article" date="2018" name="Plant J.">
        <title>The Physcomitrella patens chromosome-scale assembly reveals moss genome structure and evolution.</title>
        <authorList>
            <person name="Lang D."/>
            <person name="Ullrich K.K."/>
            <person name="Murat F."/>
            <person name="Fuchs J."/>
            <person name="Jenkins J."/>
            <person name="Haas F.B."/>
            <person name="Piednoel M."/>
            <person name="Gundlach H."/>
            <person name="Van Bel M."/>
            <person name="Meyberg R."/>
            <person name="Vives C."/>
            <person name="Morata J."/>
            <person name="Symeonidi A."/>
            <person name="Hiss M."/>
            <person name="Muchero W."/>
            <person name="Kamisugi Y."/>
            <person name="Saleh O."/>
            <person name="Blanc G."/>
            <person name="Decker E.L."/>
            <person name="van Gessel N."/>
            <person name="Grimwood J."/>
            <person name="Hayes R.D."/>
            <person name="Graham S.W."/>
            <person name="Gunter L.E."/>
            <person name="McDaniel S.F."/>
            <person name="Hoernstein S.N.W."/>
            <person name="Larsson A."/>
            <person name="Li F.W."/>
            <person name="Perroud P.F."/>
            <person name="Phillips J."/>
            <person name="Ranjan P."/>
            <person name="Rokshar D.S."/>
            <person name="Rothfels C.J."/>
            <person name="Schneider L."/>
            <person name="Shu S."/>
            <person name="Stevenson D.W."/>
            <person name="Thummler F."/>
            <person name="Tillich M."/>
            <person name="Villarreal Aguilar J.C."/>
            <person name="Widiez T."/>
            <person name="Wong G.K."/>
            <person name="Wymore A."/>
            <person name="Zhang Y."/>
            <person name="Zimmer A.D."/>
            <person name="Quatrano R.S."/>
            <person name="Mayer K.F.X."/>
            <person name="Goodstein D."/>
            <person name="Casacuberta J.M."/>
            <person name="Vandepoele K."/>
            <person name="Reski R."/>
            <person name="Cuming A.C."/>
            <person name="Tuskan G.A."/>
            <person name="Maumus F."/>
            <person name="Salse J."/>
            <person name="Schmutz J."/>
            <person name="Rensing S.A."/>
        </authorList>
    </citation>
    <scope>NUCLEOTIDE SEQUENCE [LARGE SCALE GENOMIC DNA]</scope>
    <source>
        <strain evidence="2 3">cv. Gransden 2004</strain>
    </source>
</reference>
<reference evidence="1 3" key="1">
    <citation type="journal article" date="2008" name="Science">
        <title>The Physcomitrella genome reveals evolutionary insights into the conquest of land by plants.</title>
        <authorList>
            <person name="Rensing S."/>
            <person name="Lang D."/>
            <person name="Zimmer A."/>
            <person name="Terry A."/>
            <person name="Salamov A."/>
            <person name="Shapiro H."/>
            <person name="Nishiyama T."/>
            <person name="Perroud P.-F."/>
            <person name="Lindquist E."/>
            <person name="Kamisugi Y."/>
            <person name="Tanahashi T."/>
            <person name="Sakakibara K."/>
            <person name="Fujita T."/>
            <person name="Oishi K."/>
            <person name="Shin-I T."/>
            <person name="Kuroki Y."/>
            <person name="Toyoda A."/>
            <person name="Suzuki Y."/>
            <person name="Hashimoto A."/>
            <person name="Yamaguchi K."/>
            <person name="Sugano A."/>
            <person name="Kohara Y."/>
            <person name="Fujiyama A."/>
            <person name="Anterola A."/>
            <person name="Aoki S."/>
            <person name="Ashton N."/>
            <person name="Barbazuk W.B."/>
            <person name="Barker E."/>
            <person name="Bennetzen J."/>
            <person name="Bezanilla M."/>
            <person name="Blankenship R."/>
            <person name="Cho S.H."/>
            <person name="Dutcher S."/>
            <person name="Estelle M."/>
            <person name="Fawcett J.A."/>
            <person name="Gundlach H."/>
            <person name="Hanada K."/>
            <person name="Heyl A."/>
            <person name="Hicks K.A."/>
            <person name="Hugh J."/>
            <person name="Lohr M."/>
            <person name="Mayer K."/>
            <person name="Melkozernov A."/>
            <person name="Murata T."/>
            <person name="Nelson D."/>
            <person name="Pils B."/>
            <person name="Prigge M."/>
            <person name="Reiss B."/>
            <person name="Renner T."/>
            <person name="Rombauts S."/>
            <person name="Rushton P."/>
            <person name="Sanderfoot A."/>
            <person name="Schween G."/>
            <person name="Shiu S.-H."/>
            <person name="Stueber K."/>
            <person name="Theodoulou F.L."/>
            <person name="Tu H."/>
            <person name="Van de Peer Y."/>
            <person name="Verrier P.J."/>
            <person name="Waters E."/>
            <person name="Wood A."/>
            <person name="Yang L."/>
            <person name="Cove D."/>
            <person name="Cuming A."/>
            <person name="Hasebe M."/>
            <person name="Lucas S."/>
            <person name="Mishler D.B."/>
            <person name="Reski R."/>
            <person name="Grigoriev I."/>
            <person name="Quatrano R.S."/>
            <person name="Boore J.L."/>
        </authorList>
    </citation>
    <scope>NUCLEOTIDE SEQUENCE [LARGE SCALE GENOMIC DNA]</scope>
    <source>
        <strain evidence="2 3">cv. Gransden 2004</strain>
    </source>
</reference>
<dbReference type="EnsemblPlants" id="Pp3c10_20440V3.1">
    <property type="protein sequence ID" value="PAC:32901027.CDS.1"/>
    <property type="gene ID" value="Pp3c10_20440"/>
</dbReference>
<dbReference type="AlphaFoldDB" id="A0A2K1JZT4"/>
<evidence type="ECO:0000313" key="3">
    <source>
        <dbReference type="Proteomes" id="UP000006727"/>
    </source>
</evidence>
<gene>
    <name evidence="1" type="ORF">PHYPA_014156</name>
</gene>
<dbReference type="EMBL" id="ABEU02000010">
    <property type="protein sequence ID" value="PNR47036.1"/>
    <property type="molecule type" value="Genomic_DNA"/>
</dbReference>
<dbReference type="Gramene" id="Pp3c10_20440V3.1">
    <property type="protein sequence ID" value="PAC:32901027.CDS.1"/>
    <property type="gene ID" value="Pp3c10_20440"/>
</dbReference>
<keyword evidence="3" id="KW-1185">Reference proteome</keyword>
<dbReference type="Proteomes" id="UP000006727">
    <property type="component" value="Chromosome 10"/>
</dbReference>